<reference evidence="1 2" key="1">
    <citation type="submission" date="2017-07" db="EMBL/GenBank/DDBJ databases">
        <title>Virulence factors identified in Actinobacillus seminis.</title>
        <authorList>
            <person name="Negrete-Abascal E."/>
            <person name="Vaca-Pacheco S."/>
            <person name="Montes-Garcia F."/>
            <person name="Leyto-Gil A.M."/>
            <person name="Fragoso-Garcia E."/>
            <person name="Carvente-Garcia R."/>
            <person name="Perez-Agueros S."/>
            <person name="Castelan-Sanchez H.G."/>
            <person name="Garcia-Molina A."/>
            <person name="Villamar T.E."/>
            <person name="Vazquez-Cruz C."/>
        </authorList>
    </citation>
    <scope>NUCLEOTIDE SEQUENCE [LARGE SCALE GENOMIC DNA]</scope>
    <source>
        <strain evidence="1 2">ATCC 15768</strain>
    </source>
</reference>
<dbReference type="SUPFAM" id="SSF53955">
    <property type="entry name" value="Lysozyme-like"/>
    <property type="match status" value="1"/>
</dbReference>
<sequence>MVAVCERQNARSVPNSTGWTMAITRLLAAVVLLNACIVSAQAFSFGQDIDQDIHNAARHYQVSEEMLRGLVKMEDGWYGKRSPTGALGVGQFTQKTWNWLAQTLRGKALGMQLITPSNRGTKSDPRHHHRTNIHATALLARWHLEQFALRGIKPTDEHLYLAHNIGLEGLYRALLGRANTEDIRNMRRNGMRHGMSVAQFLAYQGQRYQRHKQIANNLIHLNEQNYTWVTPKSAVKNQAVFWIEPQNTTLVWIEPK</sequence>
<gene>
    <name evidence="1" type="ORF">CFY87_00145</name>
</gene>
<organism evidence="1 2">
    <name type="scientific">Actinobacillus seminis</name>
    <dbReference type="NCBI Taxonomy" id="722"/>
    <lineage>
        <taxon>Bacteria</taxon>
        <taxon>Pseudomonadati</taxon>
        <taxon>Pseudomonadota</taxon>
        <taxon>Gammaproteobacteria</taxon>
        <taxon>Pasteurellales</taxon>
        <taxon>Pasteurellaceae</taxon>
        <taxon>Actinobacillus</taxon>
    </lineage>
</organism>
<evidence type="ECO:0000313" key="2">
    <source>
        <dbReference type="Proteomes" id="UP000215738"/>
    </source>
</evidence>
<evidence type="ECO:0000313" key="1">
    <source>
        <dbReference type="EMBL" id="OZN25677.1"/>
    </source>
</evidence>
<proteinExistence type="predicted"/>
<protein>
    <recommendedName>
        <fullName evidence="3">Transglycosylase SLT domain-containing protein</fullName>
    </recommendedName>
</protein>
<name>A0ABX4FPI8_9PAST</name>
<evidence type="ECO:0008006" key="3">
    <source>
        <dbReference type="Google" id="ProtNLM"/>
    </source>
</evidence>
<keyword evidence="2" id="KW-1185">Reference proteome</keyword>
<dbReference type="EMBL" id="NLFK01000001">
    <property type="protein sequence ID" value="OZN25677.1"/>
    <property type="molecule type" value="Genomic_DNA"/>
</dbReference>
<dbReference type="Gene3D" id="1.10.530.10">
    <property type="match status" value="1"/>
</dbReference>
<dbReference type="InterPro" id="IPR023346">
    <property type="entry name" value="Lysozyme-like_dom_sf"/>
</dbReference>
<comment type="caution">
    <text evidence="1">The sequence shown here is derived from an EMBL/GenBank/DDBJ whole genome shotgun (WGS) entry which is preliminary data.</text>
</comment>
<dbReference type="Proteomes" id="UP000215738">
    <property type="component" value="Unassembled WGS sequence"/>
</dbReference>
<accession>A0ABX4FPI8</accession>